<evidence type="ECO:0000313" key="3">
    <source>
        <dbReference type="Proteomes" id="UP001595692"/>
    </source>
</evidence>
<protein>
    <submittedName>
        <fullName evidence="2">DUF6232 family protein</fullName>
    </submittedName>
</protein>
<dbReference type="RefSeq" id="WP_377150591.1">
    <property type="nucleotide sequence ID" value="NZ_JBHSAF010000001.1"/>
</dbReference>
<organism evidence="2 3">
    <name type="scientific">Pseudaeromonas sharmana</name>
    <dbReference type="NCBI Taxonomy" id="328412"/>
    <lineage>
        <taxon>Bacteria</taxon>
        <taxon>Pseudomonadati</taxon>
        <taxon>Pseudomonadota</taxon>
        <taxon>Gammaproteobacteria</taxon>
        <taxon>Aeromonadales</taxon>
        <taxon>Aeromonadaceae</taxon>
        <taxon>Pseudaeromonas</taxon>
    </lineage>
</organism>
<evidence type="ECO:0000256" key="1">
    <source>
        <dbReference type="SAM" id="Phobius"/>
    </source>
</evidence>
<keyword evidence="1" id="KW-1133">Transmembrane helix</keyword>
<proteinExistence type="predicted"/>
<feature type="transmembrane region" description="Helical" evidence="1">
    <location>
        <begin position="40"/>
        <end position="58"/>
    </location>
</feature>
<accession>A0ABV8CK43</accession>
<dbReference type="Pfam" id="PF19744">
    <property type="entry name" value="DUF6232"/>
    <property type="match status" value="1"/>
</dbReference>
<keyword evidence="3" id="KW-1185">Reference proteome</keyword>
<dbReference type="Proteomes" id="UP001595692">
    <property type="component" value="Unassembled WGS sequence"/>
</dbReference>
<keyword evidence="1" id="KW-0812">Transmembrane</keyword>
<reference evidence="3" key="1">
    <citation type="journal article" date="2019" name="Int. J. Syst. Evol. Microbiol.">
        <title>The Global Catalogue of Microorganisms (GCM) 10K type strain sequencing project: providing services to taxonomists for standard genome sequencing and annotation.</title>
        <authorList>
            <consortium name="The Broad Institute Genomics Platform"/>
            <consortium name="The Broad Institute Genome Sequencing Center for Infectious Disease"/>
            <person name="Wu L."/>
            <person name="Ma J."/>
        </authorList>
    </citation>
    <scope>NUCLEOTIDE SEQUENCE [LARGE SCALE GENOMIC DNA]</scope>
    <source>
        <strain evidence="3">CCUG 54939</strain>
    </source>
</reference>
<feature type="transmembrane region" description="Helical" evidence="1">
    <location>
        <begin position="64"/>
        <end position="85"/>
    </location>
</feature>
<dbReference type="EMBL" id="JBHSAF010000001">
    <property type="protein sequence ID" value="MFC3912483.1"/>
    <property type="molecule type" value="Genomic_DNA"/>
</dbReference>
<gene>
    <name evidence="2" type="ORF">ACFOSS_03245</name>
</gene>
<dbReference type="InterPro" id="IPR045629">
    <property type="entry name" value="DUF6232"/>
</dbReference>
<keyword evidence="1" id="KW-0472">Membrane</keyword>
<name>A0ABV8CK43_9GAMM</name>
<evidence type="ECO:0000313" key="2">
    <source>
        <dbReference type="EMBL" id="MFC3912483.1"/>
    </source>
</evidence>
<sequence length="130" mass="14907">MYQEQDIVITENELQIRKDRYQRRKIRTVEARHVRWYQHLVRIILFSLAFSAVGWALPAVNGGMMGLLLGLVLMLLGAVIGAFGCRPYELRAEFNGNSETGPQWVTLARGWRQQEMSLFTQAAQRLASAR</sequence>
<comment type="caution">
    <text evidence="2">The sequence shown here is derived from an EMBL/GenBank/DDBJ whole genome shotgun (WGS) entry which is preliminary data.</text>
</comment>